<sequence>MTTDQPRSAGRRLWWIIRSTLLIFIMLGLGIAVLAGLGYAGYLGVQEIQRSNNSLVMRIDANAQNLESLQGLVNNEFSRGNPEQQVQLNQLENKVATLSNQLETLQATRADESAAQAVQNDVLEAELATAVAHNSTLASDLETIQAALVALQSDLNSNGGQLDALGGDLDQLRLQLSTLSTDLADLGTETAVARDGEA</sequence>
<gene>
    <name evidence="3" type="ORF">MNBD_CHLOROFLEXI01-4288</name>
</gene>
<feature type="transmembrane region" description="Helical" evidence="2">
    <location>
        <begin position="21"/>
        <end position="45"/>
    </location>
</feature>
<feature type="non-terminal residue" evidence="3">
    <location>
        <position position="198"/>
    </location>
</feature>
<feature type="coiled-coil region" evidence="1">
    <location>
        <begin position="81"/>
        <end position="108"/>
    </location>
</feature>
<dbReference type="AlphaFoldDB" id="A0A3B0V6H9"/>
<evidence type="ECO:0000256" key="2">
    <source>
        <dbReference type="SAM" id="Phobius"/>
    </source>
</evidence>
<dbReference type="EMBL" id="UOEU01000460">
    <property type="protein sequence ID" value="VAW33597.1"/>
    <property type="molecule type" value="Genomic_DNA"/>
</dbReference>
<reference evidence="3" key="1">
    <citation type="submission" date="2018-06" db="EMBL/GenBank/DDBJ databases">
        <authorList>
            <person name="Zhirakovskaya E."/>
        </authorList>
    </citation>
    <scope>NUCLEOTIDE SEQUENCE</scope>
</reference>
<keyword evidence="1" id="KW-0175">Coiled coil</keyword>
<evidence type="ECO:0000313" key="3">
    <source>
        <dbReference type="EMBL" id="VAW33597.1"/>
    </source>
</evidence>
<keyword evidence="2" id="KW-1133">Transmembrane helix</keyword>
<evidence type="ECO:0000256" key="1">
    <source>
        <dbReference type="SAM" id="Coils"/>
    </source>
</evidence>
<proteinExistence type="predicted"/>
<keyword evidence="2" id="KW-0472">Membrane</keyword>
<protein>
    <submittedName>
        <fullName evidence="3">Uncharacterized protein</fullName>
    </submittedName>
</protein>
<organism evidence="3">
    <name type="scientific">hydrothermal vent metagenome</name>
    <dbReference type="NCBI Taxonomy" id="652676"/>
    <lineage>
        <taxon>unclassified sequences</taxon>
        <taxon>metagenomes</taxon>
        <taxon>ecological metagenomes</taxon>
    </lineage>
</organism>
<accession>A0A3B0V6H9</accession>
<name>A0A3B0V6H9_9ZZZZ</name>
<keyword evidence="2" id="KW-0812">Transmembrane</keyword>